<feature type="transmembrane region" description="Helical" evidence="1">
    <location>
        <begin position="44"/>
        <end position="62"/>
    </location>
</feature>
<evidence type="ECO:0000256" key="1">
    <source>
        <dbReference type="SAM" id="Phobius"/>
    </source>
</evidence>
<accession>A0A1D8B2Q8</accession>
<dbReference type="KEGG" id="phon:BH719_05885"/>
<evidence type="ECO:0000313" key="2">
    <source>
        <dbReference type="EMBL" id="AOS47437.1"/>
    </source>
</evidence>
<evidence type="ECO:0000313" key="3">
    <source>
        <dbReference type="Proteomes" id="UP000095214"/>
    </source>
</evidence>
<dbReference type="AlphaFoldDB" id="A0A1D8B2Q8"/>
<evidence type="ECO:0008006" key="4">
    <source>
        <dbReference type="Google" id="ProtNLM"/>
    </source>
</evidence>
<keyword evidence="1" id="KW-0472">Membrane</keyword>
<dbReference type="InterPro" id="IPR025338">
    <property type="entry name" value="DUF4244"/>
</dbReference>
<dbReference type="RefSeq" id="WP_009743888.1">
    <property type="nucleotide sequence ID" value="NZ_CP017298.1"/>
</dbReference>
<dbReference type="EMBL" id="CP017298">
    <property type="protein sequence ID" value="AOS47437.1"/>
    <property type="molecule type" value="Genomic_DNA"/>
</dbReference>
<protein>
    <recommendedName>
        <fullName evidence="4">DUF4244 domain-containing protein</fullName>
    </recommendedName>
</protein>
<keyword evidence="1" id="KW-0812">Transmembrane</keyword>
<keyword evidence="1" id="KW-1133">Transmembrane helix</keyword>
<gene>
    <name evidence="2" type="ORF">BH719_05885</name>
</gene>
<keyword evidence="3" id="KW-1185">Reference proteome</keyword>
<name>A0A1D8B2Q8_9ACTO</name>
<reference evidence="2 3" key="1">
    <citation type="submission" date="2016-09" db="EMBL/GenBank/DDBJ databases">
        <title>Complete genome sequence of Actinomyces hongkongensis HKU8.</title>
        <authorList>
            <person name="Gao Y.-X."/>
            <person name="Zhou Y.-Y."/>
            <person name="Xie Y."/>
            <person name="Wang M."/>
            <person name="Wang S.-J."/>
            <person name="Shen S.-G."/>
        </authorList>
    </citation>
    <scope>NUCLEOTIDE SEQUENCE [LARGE SCALE GENOMIC DNA]</scope>
    <source>
        <strain evidence="2 3">HKU8</strain>
    </source>
</reference>
<organism evidence="2 3">
    <name type="scientific">Pauljensenia hongkongensis</name>
    <dbReference type="NCBI Taxonomy" id="178339"/>
    <lineage>
        <taxon>Bacteria</taxon>
        <taxon>Bacillati</taxon>
        <taxon>Actinomycetota</taxon>
        <taxon>Actinomycetes</taxon>
        <taxon>Actinomycetales</taxon>
        <taxon>Actinomycetaceae</taxon>
        <taxon>Pauljensenia</taxon>
    </lineage>
</organism>
<proteinExistence type="predicted"/>
<dbReference type="OrthoDB" id="3258948at2"/>
<dbReference type="Pfam" id="PF14029">
    <property type="entry name" value="DUF4244"/>
    <property type="match status" value="1"/>
</dbReference>
<dbReference type="STRING" id="178339.BH719_05885"/>
<dbReference type="Proteomes" id="UP000095214">
    <property type="component" value="Chromosome"/>
</dbReference>
<sequence>MPIRNRIECGLIEARSRLVETASRLVRPQPGDTDGEEGATTVEYAIGTIAAAGFAGLLILILKSDTVRSALEGLIQEALATR</sequence>